<proteinExistence type="predicted"/>
<organism evidence="2">
    <name type="scientific">Caenorhabditis brenneri</name>
    <name type="common">Nematode worm</name>
    <dbReference type="NCBI Taxonomy" id="135651"/>
    <lineage>
        <taxon>Eukaryota</taxon>
        <taxon>Metazoa</taxon>
        <taxon>Ecdysozoa</taxon>
        <taxon>Nematoda</taxon>
        <taxon>Chromadorea</taxon>
        <taxon>Rhabditida</taxon>
        <taxon>Rhabditina</taxon>
        <taxon>Rhabditomorpha</taxon>
        <taxon>Rhabditoidea</taxon>
        <taxon>Rhabditidae</taxon>
        <taxon>Peloderinae</taxon>
        <taxon>Caenorhabditis</taxon>
    </lineage>
</organism>
<accession>G0N6C6</accession>
<name>G0N6C6_CAEBE</name>
<evidence type="ECO:0000313" key="1">
    <source>
        <dbReference type="EMBL" id="EGT53699.1"/>
    </source>
</evidence>
<dbReference type="Proteomes" id="UP000008068">
    <property type="component" value="Unassembled WGS sequence"/>
</dbReference>
<gene>
    <name evidence="1" type="ORF">CAEBREN_04496</name>
</gene>
<dbReference type="AlphaFoldDB" id="G0N6C6"/>
<sequence>MERIVSGRLTLDMSSRDGKLYIIGPKEEAAYFSSAVSDLLLEIATTPTTVSSRGLISWMPRGCFQIYYIHALVNFYNDHKKVRKNLDIKVRRFVACAYFVARENDAKFVLNDKLKYAMFG</sequence>
<keyword evidence="2" id="KW-1185">Reference proteome</keyword>
<reference evidence="2" key="1">
    <citation type="submission" date="2011-07" db="EMBL/GenBank/DDBJ databases">
        <authorList>
            <consortium name="Caenorhabditis brenneri Sequencing and Analysis Consortium"/>
            <person name="Wilson R.K."/>
        </authorList>
    </citation>
    <scope>NUCLEOTIDE SEQUENCE [LARGE SCALE GENOMIC DNA]</scope>
    <source>
        <strain evidence="2">PB2801</strain>
    </source>
</reference>
<dbReference type="InParanoid" id="G0N6C6"/>
<evidence type="ECO:0000313" key="2">
    <source>
        <dbReference type="Proteomes" id="UP000008068"/>
    </source>
</evidence>
<dbReference type="HOGENOM" id="CLU_2051730_0_0_1"/>
<protein>
    <submittedName>
        <fullName evidence="1">Uncharacterized protein</fullName>
    </submittedName>
</protein>
<dbReference type="EMBL" id="GL379843">
    <property type="protein sequence ID" value="EGT53699.1"/>
    <property type="molecule type" value="Genomic_DNA"/>
</dbReference>